<dbReference type="Gene3D" id="2.60.40.2200">
    <property type="match status" value="1"/>
</dbReference>
<gene>
    <name evidence="4" type="ORF">Ade02nite_81550</name>
</gene>
<dbReference type="InterPro" id="IPR049036">
    <property type="entry name" value="AF_1763-like_C"/>
</dbReference>
<dbReference type="InterPro" id="IPR002918">
    <property type="entry name" value="Lipase_EstA/Esterase_EstB"/>
</dbReference>
<dbReference type="Gene3D" id="3.40.50.1820">
    <property type="entry name" value="alpha/beta hydrolase"/>
    <property type="match status" value="1"/>
</dbReference>
<feature type="domain" description="AFL C-terminal" evidence="2">
    <location>
        <begin position="204"/>
        <end position="292"/>
    </location>
</feature>
<organism evidence="4 5">
    <name type="scientific">Paractinoplanes deccanensis</name>
    <dbReference type="NCBI Taxonomy" id="113561"/>
    <lineage>
        <taxon>Bacteria</taxon>
        <taxon>Bacillati</taxon>
        <taxon>Actinomycetota</taxon>
        <taxon>Actinomycetes</taxon>
        <taxon>Micromonosporales</taxon>
        <taxon>Micromonosporaceae</taxon>
        <taxon>Paractinoplanes</taxon>
    </lineage>
</organism>
<evidence type="ECO:0000259" key="2">
    <source>
        <dbReference type="Pfam" id="PF18067"/>
    </source>
</evidence>
<dbReference type="InterPro" id="IPR029058">
    <property type="entry name" value="AB_hydrolase_fold"/>
</dbReference>
<dbReference type="RefSeq" id="WP_239169412.1">
    <property type="nucleotide sequence ID" value="NZ_BAAABO010000064.1"/>
</dbReference>
<protein>
    <submittedName>
        <fullName evidence="4">Lipase</fullName>
    </submittedName>
</protein>
<keyword evidence="1" id="KW-0732">Signal</keyword>
<evidence type="ECO:0000256" key="1">
    <source>
        <dbReference type="SAM" id="SignalP"/>
    </source>
</evidence>
<dbReference type="InterPro" id="IPR040664">
    <property type="entry name" value="AFL_C"/>
</dbReference>
<feature type="signal peptide" evidence="1">
    <location>
        <begin position="1"/>
        <end position="23"/>
    </location>
</feature>
<dbReference type="Pfam" id="PF21768">
    <property type="entry name" value="AF_1763-like_C"/>
    <property type="match status" value="1"/>
</dbReference>
<dbReference type="Proteomes" id="UP000609879">
    <property type="component" value="Unassembled WGS sequence"/>
</dbReference>
<reference evidence="4 5" key="1">
    <citation type="submission" date="2021-01" db="EMBL/GenBank/DDBJ databases">
        <title>Whole genome shotgun sequence of Actinoplanes deccanensis NBRC 13994.</title>
        <authorList>
            <person name="Komaki H."/>
            <person name="Tamura T."/>
        </authorList>
    </citation>
    <scope>NUCLEOTIDE SEQUENCE [LARGE SCALE GENOMIC DNA]</scope>
    <source>
        <strain evidence="4 5">NBRC 13994</strain>
    </source>
</reference>
<evidence type="ECO:0000313" key="4">
    <source>
        <dbReference type="EMBL" id="GID79514.1"/>
    </source>
</evidence>
<sequence length="419" mass="44622">MRRLMLVLALTVAATAPGLPASAAPPPLLPVIFVHGSAGSAAQFQTQAKRLAANGYPIDTVEAHEYDSPTIATILQEVYAGLDARIDRLRATTGAARVDLIAHSLGTFVSQGYLNSSAERAARVAHYVNLDGRTAAALPGGVPTLALWGEGDPARSVAGATNVHLPDQSHTQTVSSEESFTAMYRFLRGRDPRTTTIVPTPVAHISGRAVLFPSNVSAGGTVQVYPLDALGRRTRSPQTVPVAADGSFGPVPVSPTARYELALVRPGIATHHFYFQPFRRSDSLVRLLAGRPGEGVGALIETSPHHTALTFNRQKEWWGAEGDQLWINGRQILNAANAPRAKRVIGIFAFDDNSDRVTDLTAPLPDLYAQTFLTGMDVYIPAGGATAVTVAHRGGGLETAILPAWPSDQHRVTINVNDY</sequence>
<comment type="caution">
    <text evidence="4">The sequence shown here is derived from an EMBL/GenBank/DDBJ whole genome shotgun (WGS) entry which is preliminary data.</text>
</comment>
<dbReference type="Pfam" id="PF01674">
    <property type="entry name" value="Lipase_2"/>
    <property type="match status" value="1"/>
</dbReference>
<feature type="domain" description="AF-1763-like C-terminal" evidence="3">
    <location>
        <begin position="313"/>
        <end position="418"/>
    </location>
</feature>
<proteinExistence type="predicted"/>
<dbReference type="SUPFAM" id="SSF53474">
    <property type="entry name" value="alpha/beta-Hydrolases"/>
    <property type="match status" value="1"/>
</dbReference>
<dbReference type="Gene3D" id="2.60.40.2190">
    <property type="match status" value="1"/>
</dbReference>
<name>A0ABQ3YHM7_9ACTN</name>
<dbReference type="EMBL" id="BOMI01000172">
    <property type="protein sequence ID" value="GID79514.1"/>
    <property type="molecule type" value="Genomic_DNA"/>
</dbReference>
<accession>A0ABQ3YHM7</accession>
<keyword evidence="5" id="KW-1185">Reference proteome</keyword>
<evidence type="ECO:0000313" key="5">
    <source>
        <dbReference type="Proteomes" id="UP000609879"/>
    </source>
</evidence>
<evidence type="ECO:0000259" key="3">
    <source>
        <dbReference type="Pfam" id="PF21768"/>
    </source>
</evidence>
<feature type="chain" id="PRO_5047008632" evidence="1">
    <location>
        <begin position="24"/>
        <end position="419"/>
    </location>
</feature>
<dbReference type="Pfam" id="PF18067">
    <property type="entry name" value="Lipase_C"/>
    <property type="match status" value="1"/>
</dbReference>